<dbReference type="InterPro" id="IPR023213">
    <property type="entry name" value="CAT-like_dom_sf"/>
</dbReference>
<dbReference type="STRING" id="109376.A0A0D3AN74"/>
<accession>A0A0D3AN74</accession>
<protein>
    <submittedName>
        <fullName evidence="1">Uncharacterized protein</fullName>
    </submittedName>
</protein>
<dbReference type="Gramene" id="Bo2g051320.1">
    <property type="protein sequence ID" value="Bo2g051320.1"/>
    <property type="gene ID" value="Bo2g051320"/>
</dbReference>
<dbReference type="Pfam" id="PF02458">
    <property type="entry name" value="Transferase"/>
    <property type="match status" value="1"/>
</dbReference>
<proteinExistence type="predicted"/>
<name>A0A0D3AN74_BRAOL</name>
<dbReference type="AlphaFoldDB" id="A0A0D3AN74"/>
<organism evidence="1 2">
    <name type="scientific">Brassica oleracea var. oleracea</name>
    <dbReference type="NCBI Taxonomy" id="109376"/>
    <lineage>
        <taxon>Eukaryota</taxon>
        <taxon>Viridiplantae</taxon>
        <taxon>Streptophyta</taxon>
        <taxon>Embryophyta</taxon>
        <taxon>Tracheophyta</taxon>
        <taxon>Spermatophyta</taxon>
        <taxon>Magnoliopsida</taxon>
        <taxon>eudicotyledons</taxon>
        <taxon>Gunneridae</taxon>
        <taxon>Pentapetalae</taxon>
        <taxon>rosids</taxon>
        <taxon>malvids</taxon>
        <taxon>Brassicales</taxon>
        <taxon>Brassicaceae</taxon>
        <taxon>Brassiceae</taxon>
        <taxon>Brassica</taxon>
    </lineage>
</organism>
<reference evidence="1 2" key="1">
    <citation type="journal article" date="2014" name="Genome Biol.">
        <title>Transcriptome and methylome profiling reveals relics of genome dominance in the mesopolyploid Brassica oleracea.</title>
        <authorList>
            <person name="Parkin I.A."/>
            <person name="Koh C."/>
            <person name="Tang H."/>
            <person name="Robinson S.J."/>
            <person name="Kagale S."/>
            <person name="Clarke W.E."/>
            <person name="Town C.D."/>
            <person name="Nixon J."/>
            <person name="Krishnakumar V."/>
            <person name="Bidwell S.L."/>
            <person name="Denoeud F."/>
            <person name="Belcram H."/>
            <person name="Links M.G."/>
            <person name="Just J."/>
            <person name="Clarke C."/>
            <person name="Bender T."/>
            <person name="Huebert T."/>
            <person name="Mason A.S."/>
            <person name="Pires J.C."/>
            <person name="Barker G."/>
            <person name="Moore J."/>
            <person name="Walley P.G."/>
            <person name="Manoli S."/>
            <person name="Batley J."/>
            <person name="Edwards D."/>
            <person name="Nelson M.N."/>
            <person name="Wang X."/>
            <person name="Paterson A.H."/>
            <person name="King G."/>
            <person name="Bancroft I."/>
            <person name="Chalhoub B."/>
            <person name="Sharpe A.G."/>
        </authorList>
    </citation>
    <scope>NUCLEOTIDE SEQUENCE</scope>
    <source>
        <strain evidence="1 2">cv. TO1000</strain>
    </source>
</reference>
<keyword evidence="2" id="KW-1185">Reference proteome</keyword>
<dbReference type="Proteomes" id="UP000032141">
    <property type="component" value="Chromosome C2"/>
</dbReference>
<evidence type="ECO:0000313" key="1">
    <source>
        <dbReference type="EnsemblPlants" id="Bo2g051320.1"/>
    </source>
</evidence>
<dbReference type="EnsemblPlants" id="Bo2g051320.1">
    <property type="protein sequence ID" value="Bo2g051320.1"/>
    <property type="gene ID" value="Bo2g051320"/>
</dbReference>
<evidence type="ECO:0000313" key="2">
    <source>
        <dbReference type="Proteomes" id="UP000032141"/>
    </source>
</evidence>
<dbReference type="Gene3D" id="3.30.559.10">
    <property type="entry name" value="Chloramphenicol acetyltransferase-like domain"/>
    <property type="match status" value="1"/>
</dbReference>
<reference evidence="1" key="2">
    <citation type="submission" date="2015-03" db="UniProtKB">
        <authorList>
            <consortium name="EnsemblPlants"/>
        </authorList>
    </citation>
    <scope>IDENTIFICATION</scope>
</reference>
<sequence>MSMPDPRDVLVSSWWKLGFSEVEYPWGKPKYCCPVVYHRKDIVLLFPDIDGDSKGVYVLAALPSKEMTKFLKWFEDTLC</sequence>
<dbReference type="HOGENOM" id="CLU_2609355_0_0_1"/>